<keyword evidence="2" id="KW-0805">Transcription regulation</keyword>
<dbReference type="RefSeq" id="WP_231442176.1">
    <property type="nucleotide sequence ID" value="NZ_JAJOMB010000007.1"/>
</dbReference>
<name>A0A9X1SUX6_9ACTN</name>
<dbReference type="PANTHER" id="PTHR30346:SF29">
    <property type="entry name" value="LYSR SUBSTRATE-BINDING"/>
    <property type="match status" value="1"/>
</dbReference>
<keyword evidence="7" id="KW-1185">Reference proteome</keyword>
<evidence type="ECO:0000256" key="3">
    <source>
        <dbReference type="ARBA" id="ARBA00023125"/>
    </source>
</evidence>
<dbReference type="PROSITE" id="PS50931">
    <property type="entry name" value="HTH_LYSR"/>
    <property type="match status" value="1"/>
</dbReference>
<dbReference type="Pfam" id="PF00126">
    <property type="entry name" value="HTH_1"/>
    <property type="match status" value="1"/>
</dbReference>
<dbReference type="EMBL" id="JAJOMB010000007">
    <property type="protein sequence ID" value="MCD5312205.1"/>
    <property type="molecule type" value="Genomic_DNA"/>
</dbReference>
<keyword evidence="3" id="KW-0238">DNA-binding</keyword>
<dbReference type="FunFam" id="1.10.10.10:FF:000001">
    <property type="entry name" value="LysR family transcriptional regulator"/>
    <property type="match status" value="1"/>
</dbReference>
<comment type="caution">
    <text evidence="6">The sequence shown here is derived from an EMBL/GenBank/DDBJ whole genome shotgun (WGS) entry which is preliminary data.</text>
</comment>
<sequence>MMDLVALRSLIAVDVNGTVAAAASAGGYTPSAVSQQIKRLERELGVELLERVGRRVVLTVEGRNLVQHGHSILRQVEAATAGIGGDSGDPAGLLRIVAFSTAVRGLVAPLLADLARTSPELVPELYEREPSESVDAVASGQADLGLVHHWVGVPLHRPGFVDSRLIGYDTADLLVHANHRLAQAQHVTPADLVDESWASTPPGSICHGWFVYMFAGFARPPRVRFWPMEFASQIELVAQGLAVALVPRLGRGVLPPQVVAVEVSGPVPTRVIEMIWRNSMSVSPALRHVADRCAAIYADTAAVAART</sequence>
<dbReference type="InterPro" id="IPR036388">
    <property type="entry name" value="WH-like_DNA-bd_sf"/>
</dbReference>
<dbReference type="InterPro" id="IPR000847">
    <property type="entry name" value="LysR_HTH_N"/>
</dbReference>
<dbReference type="SUPFAM" id="SSF53850">
    <property type="entry name" value="Periplasmic binding protein-like II"/>
    <property type="match status" value="1"/>
</dbReference>
<dbReference type="Proteomes" id="UP001138997">
    <property type="component" value="Unassembled WGS sequence"/>
</dbReference>
<feature type="domain" description="HTH lysR-type" evidence="5">
    <location>
        <begin position="2"/>
        <end position="59"/>
    </location>
</feature>
<evidence type="ECO:0000313" key="6">
    <source>
        <dbReference type="EMBL" id="MCD5312205.1"/>
    </source>
</evidence>
<evidence type="ECO:0000313" key="7">
    <source>
        <dbReference type="Proteomes" id="UP001138997"/>
    </source>
</evidence>
<dbReference type="AlphaFoldDB" id="A0A9X1SUX6"/>
<evidence type="ECO:0000256" key="2">
    <source>
        <dbReference type="ARBA" id="ARBA00023015"/>
    </source>
</evidence>
<evidence type="ECO:0000256" key="1">
    <source>
        <dbReference type="ARBA" id="ARBA00009437"/>
    </source>
</evidence>
<reference evidence="6" key="1">
    <citation type="submission" date="2021-11" db="EMBL/GenBank/DDBJ databases">
        <title>Streptomyces corallinus and Kineosporia corallina sp. nov., two new coral-derived marine actinobacteria.</title>
        <authorList>
            <person name="Buangrab K."/>
            <person name="Sutthacheep M."/>
            <person name="Yeemin T."/>
            <person name="Harunari E."/>
            <person name="Igarashi Y."/>
            <person name="Sripreechasak P."/>
            <person name="Kanchanasin P."/>
            <person name="Tanasupawat S."/>
            <person name="Phongsopitanun W."/>
        </authorList>
    </citation>
    <scope>NUCLEOTIDE SEQUENCE</scope>
    <source>
        <strain evidence="6">JCM 31032</strain>
    </source>
</reference>
<gene>
    <name evidence="6" type="ORF">LR394_14955</name>
</gene>
<protein>
    <submittedName>
        <fullName evidence="6">LysR family transcriptional regulator</fullName>
    </submittedName>
</protein>
<organism evidence="6 7">
    <name type="scientific">Kineosporia babensis</name>
    <dbReference type="NCBI Taxonomy" id="499548"/>
    <lineage>
        <taxon>Bacteria</taxon>
        <taxon>Bacillati</taxon>
        <taxon>Actinomycetota</taxon>
        <taxon>Actinomycetes</taxon>
        <taxon>Kineosporiales</taxon>
        <taxon>Kineosporiaceae</taxon>
        <taxon>Kineosporia</taxon>
    </lineage>
</organism>
<dbReference type="GO" id="GO:0003677">
    <property type="term" value="F:DNA binding"/>
    <property type="evidence" value="ECO:0007669"/>
    <property type="project" value="UniProtKB-KW"/>
</dbReference>
<dbReference type="GO" id="GO:0032993">
    <property type="term" value="C:protein-DNA complex"/>
    <property type="evidence" value="ECO:0007669"/>
    <property type="project" value="TreeGrafter"/>
</dbReference>
<dbReference type="PANTHER" id="PTHR30346">
    <property type="entry name" value="TRANSCRIPTIONAL DUAL REGULATOR HCAR-RELATED"/>
    <property type="match status" value="1"/>
</dbReference>
<dbReference type="SUPFAM" id="SSF46785">
    <property type="entry name" value="Winged helix' DNA-binding domain"/>
    <property type="match status" value="1"/>
</dbReference>
<dbReference type="Pfam" id="PF03466">
    <property type="entry name" value="LysR_substrate"/>
    <property type="match status" value="1"/>
</dbReference>
<accession>A0A9X1SUX6</accession>
<dbReference type="GO" id="GO:0003700">
    <property type="term" value="F:DNA-binding transcription factor activity"/>
    <property type="evidence" value="ECO:0007669"/>
    <property type="project" value="InterPro"/>
</dbReference>
<dbReference type="InterPro" id="IPR036390">
    <property type="entry name" value="WH_DNA-bd_sf"/>
</dbReference>
<proteinExistence type="inferred from homology"/>
<evidence type="ECO:0000259" key="5">
    <source>
        <dbReference type="PROSITE" id="PS50931"/>
    </source>
</evidence>
<dbReference type="Gene3D" id="3.40.190.10">
    <property type="entry name" value="Periplasmic binding protein-like II"/>
    <property type="match status" value="2"/>
</dbReference>
<comment type="similarity">
    <text evidence="1">Belongs to the LysR transcriptional regulatory family.</text>
</comment>
<evidence type="ECO:0000256" key="4">
    <source>
        <dbReference type="ARBA" id="ARBA00023163"/>
    </source>
</evidence>
<dbReference type="Gene3D" id="1.10.10.10">
    <property type="entry name" value="Winged helix-like DNA-binding domain superfamily/Winged helix DNA-binding domain"/>
    <property type="match status" value="1"/>
</dbReference>
<keyword evidence="4" id="KW-0804">Transcription</keyword>
<dbReference type="InterPro" id="IPR005119">
    <property type="entry name" value="LysR_subst-bd"/>
</dbReference>